<dbReference type="AlphaFoldDB" id="A0A841Q0X3"/>
<accession>A0A841Q0X3</accession>
<evidence type="ECO:0000313" key="2">
    <source>
        <dbReference type="Proteomes" id="UP000568839"/>
    </source>
</evidence>
<comment type="caution">
    <text evidence="1">The sequence shown here is derived from an EMBL/GenBank/DDBJ whole genome shotgun (WGS) entry which is preliminary data.</text>
</comment>
<name>A0A841Q0X3_9BACL</name>
<dbReference type="RefSeq" id="WP_184405525.1">
    <property type="nucleotide sequence ID" value="NZ_JACHHJ010000006.1"/>
</dbReference>
<dbReference type="Proteomes" id="UP000568839">
    <property type="component" value="Unassembled WGS sequence"/>
</dbReference>
<dbReference type="InterPro" id="IPR027417">
    <property type="entry name" value="P-loop_NTPase"/>
</dbReference>
<proteinExistence type="predicted"/>
<sequence length="343" mass="39381">MTHNARYYVRGNTAEGLVNYFPSNLHGSEKVIALEHPSEKLKTAVLKQLISHFEKNDQIEILLSPNGDDYLDGFIIREKALAFITNAVKIKDTTKFDLSRYVTDSSTDDFTEAKNKYREEQQSAYNDFETGLRVHDDLEDIYIAEMDFEKADRLTNTFISHLLQGIQKKGRTAHEYHRLFGTNTPHGIVNEIPHLKEKFSNVYHVKGRAGTGKSTFMKKIGRACKQHGLDVELYHCSFDPGSIDMLIVRDLDFCMFDSTDPHEFFSDRETEATVDLYKEAVTPGTDEKYANEINQINGDYKSYMKKGLNHLTAAGNHLESMEDHYTFDKKQVNKITEDLMTHI</sequence>
<keyword evidence="2" id="KW-1185">Reference proteome</keyword>
<reference evidence="1 2" key="1">
    <citation type="submission" date="2020-08" db="EMBL/GenBank/DDBJ databases">
        <title>Genomic Encyclopedia of Type Strains, Phase IV (KMG-IV): sequencing the most valuable type-strain genomes for metagenomic binning, comparative biology and taxonomic classification.</title>
        <authorList>
            <person name="Goeker M."/>
        </authorList>
    </citation>
    <scope>NUCLEOTIDE SEQUENCE [LARGE SCALE GENOMIC DNA]</scope>
    <source>
        <strain evidence="1 2">DSM 21769</strain>
    </source>
</reference>
<dbReference type="SUPFAM" id="SSF52540">
    <property type="entry name" value="P-loop containing nucleoside triphosphate hydrolases"/>
    <property type="match status" value="1"/>
</dbReference>
<evidence type="ECO:0000313" key="1">
    <source>
        <dbReference type="EMBL" id="MBB6451412.1"/>
    </source>
</evidence>
<dbReference type="EMBL" id="JACHHJ010000006">
    <property type="protein sequence ID" value="MBB6451412.1"/>
    <property type="molecule type" value="Genomic_DNA"/>
</dbReference>
<protein>
    <submittedName>
        <fullName evidence="1">Uncharacterized protein</fullName>
    </submittedName>
</protein>
<organism evidence="1 2">
    <name type="scientific">Geomicrobium halophilum</name>
    <dbReference type="NCBI Taxonomy" id="549000"/>
    <lineage>
        <taxon>Bacteria</taxon>
        <taxon>Bacillati</taxon>
        <taxon>Bacillota</taxon>
        <taxon>Bacilli</taxon>
        <taxon>Bacillales</taxon>
        <taxon>Geomicrobium</taxon>
    </lineage>
</organism>
<gene>
    <name evidence="1" type="ORF">HNR44_003419</name>
</gene>